<dbReference type="PRINTS" id="PR00385">
    <property type="entry name" value="P450"/>
</dbReference>
<keyword evidence="3 6" id="KW-0479">Metal-binding</keyword>
<evidence type="ECO:0000313" key="8">
    <source>
        <dbReference type="EMBL" id="PWN91667.1"/>
    </source>
</evidence>
<dbReference type="AlphaFoldDB" id="A0A316YQL2"/>
<dbReference type="GO" id="GO:0004497">
    <property type="term" value="F:monooxygenase activity"/>
    <property type="evidence" value="ECO:0007669"/>
    <property type="project" value="UniProtKB-KW"/>
</dbReference>
<dbReference type="RefSeq" id="XP_025378865.1">
    <property type="nucleotide sequence ID" value="XM_025521090.1"/>
</dbReference>
<dbReference type="Gene3D" id="1.10.630.10">
    <property type="entry name" value="Cytochrome P450"/>
    <property type="match status" value="1"/>
</dbReference>
<dbReference type="STRING" id="215250.A0A316YQL2"/>
<dbReference type="InterPro" id="IPR002401">
    <property type="entry name" value="Cyt_P450_E_grp-I"/>
</dbReference>
<dbReference type="PROSITE" id="PS00086">
    <property type="entry name" value="CYTOCHROME_P450"/>
    <property type="match status" value="1"/>
</dbReference>
<keyword evidence="7" id="KW-0503">Monooxygenase</keyword>
<proteinExistence type="inferred from homology"/>
<dbReference type="EMBL" id="KZ819635">
    <property type="protein sequence ID" value="PWN91667.1"/>
    <property type="molecule type" value="Genomic_DNA"/>
</dbReference>
<evidence type="ECO:0000256" key="6">
    <source>
        <dbReference type="PIRSR" id="PIRSR602401-1"/>
    </source>
</evidence>
<keyword evidence="4 7" id="KW-0560">Oxidoreductase</keyword>
<evidence type="ECO:0000313" key="9">
    <source>
        <dbReference type="Proteomes" id="UP000245768"/>
    </source>
</evidence>
<dbReference type="GeneID" id="37043006"/>
<dbReference type="GO" id="GO:0005506">
    <property type="term" value="F:iron ion binding"/>
    <property type="evidence" value="ECO:0007669"/>
    <property type="project" value="InterPro"/>
</dbReference>
<keyword evidence="5 6" id="KW-0408">Iron</keyword>
<dbReference type="PRINTS" id="PR00463">
    <property type="entry name" value="EP450I"/>
</dbReference>
<dbReference type="GO" id="GO:0020037">
    <property type="term" value="F:heme binding"/>
    <property type="evidence" value="ECO:0007669"/>
    <property type="project" value="InterPro"/>
</dbReference>
<evidence type="ECO:0000256" key="5">
    <source>
        <dbReference type="ARBA" id="ARBA00023004"/>
    </source>
</evidence>
<name>A0A316YQL2_9BASI</name>
<evidence type="ECO:0000256" key="3">
    <source>
        <dbReference type="ARBA" id="ARBA00022723"/>
    </source>
</evidence>
<dbReference type="SUPFAM" id="SSF48264">
    <property type="entry name" value="Cytochrome P450"/>
    <property type="match status" value="1"/>
</dbReference>
<dbReference type="InParanoid" id="A0A316YQL2"/>
<dbReference type="InterPro" id="IPR050121">
    <property type="entry name" value="Cytochrome_P450_monoxygenase"/>
</dbReference>
<evidence type="ECO:0000256" key="4">
    <source>
        <dbReference type="ARBA" id="ARBA00023002"/>
    </source>
</evidence>
<dbReference type="InterPro" id="IPR017972">
    <property type="entry name" value="Cyt_P450_CS"/>
</dbReference>
<reference evidence="8 9" key="1">
    <citation type="journal article" date="2018" name="Mol. Biol. Evol.">
        <title>Broad Genomic Sampling Reveals a Smut Pathogenic Ancestry of the Fungal Clade Ustilaginomycotina.</title>
        <authorList>
            <person name="Kijpornyongpan T."/>
            <person name="Mondo S.J."/>
            <person name="Barry K."/>
            <person name="Sandor L."/>
            <person name="Lee J."/>
            <person name="Lipzen A."/>
            <person name="Pangilinan J."/>
            <person name="LaButti K."/>
            <person name="Hainaut M."/>
            <person name="Henrissat B."/>
            <person name="Grigoriev I.V."/>
            <person name="Spatafora J.W."/>
            <person name="Aime M.C."/>
        </authorList>
    </citation>
    <scope>NUCLEOTIDE SEQUENCE [LARGE SCALE GENOMIC DNA]</scope>
    <source>
        <strain evidence="8 9">MCA 4198</strain>
    </source>
</reference>
<dbReference type="InterPro" id="IPR001128">
    <property type="entry name" value="Cyt_P450"/>
</dbReference>
<accession>A0A316YQL2</accession>
<keyword evidence="6 7" id="KW-0349">Heme</keyword>
<keyword evidence="9" id="KW-1185">Reference proteome</keyword>
<dbReference type="InterPro" id="IPR036396">
    <property type="entry name" value="Cyt_P450_sf"/>
</dbReference>
<evidence type="ECO:0000256" key="7">
    <source>
        <dbReference type="RuleBase" id="RU000461"/>
    </source>
</evidence>
<dbReference type="OrthoDB" id="1470350at2759"/>
<comment type="cofactor">
    <cofactor evidence="1 6">
        <name>heme</name>
        <dbReference type="ChEBI" id="CHEBI:30413"/>
    </cofactor>
</comment>
<dbReference type="Pfam" id="PF00067">
    <property type="entry name" value="p450"/>
    <property type="match status" value="1"/>
</dbReference>
<sequence>MGITQRLLQLPISLQLVLVASAILLPYTLYHFFLHPLAGLPGPLSAKLGLPLFPFLHAYRRDYVWALAQQHARYGPIVRIAPNHVSFTSARAVEKIYAHGSAKYLKTDFYKSFQVYWGRPSLFSDVDPHSHADRRRAMASAYAMSYLVKLEECVEPCVDLLVEQFERMVGEAEKSKASIDMAKWMHFFAMDAVGELAFGRGFEFLEKGSDPNNFLLGVSNLSHWGSMAGFLTPLLSRPARVVLKWLSGEPGGEVVGVATRARIDARYKAEAAGLVDRQDMLTKIIRAKHPSTGRQYDANDSLRTAISVVGAGSDTTSVALSAFFGYLVRNGKVYEDLQREIDEAFERGDLSLPAKYSKGVQLELLQACIKETLRLHPPISMSLPRLVPHGGDVIDGRFFPANTNVSVSSFVLHRTKEAFGDDAAEWNPYRWIGLDEQTRREMERVNLSFGAGNRQCIGKNISLMEITKVLPTLLYRFRFDFVPRDRSQRRRVPRDSNGSEAEPATTPWRTNSTWFLDVEDLVLEVSQREV</sequence>
<evidence type="ECO:0000256" key="1">
    <source>
        <dbReference type="ARBA" id="ARBA00001971"/>
    </source>
</evidence>
<evidence type="ECO:0000256" key="2">
    <source>
        <dbReference type="ARBA" id="ARBA00010617"/>
    </source>
</evidence>
<gene>
    <name evidence="8" type="ORF">FA10DRAFT_265512</name>
</gene>
<organism evidence="8 9">
    <name type="scientific">Acaromyces ingoldii</name>
    <dbReference type="NCBI Taxonomy" id="215250"/>
    <lineage>
        <taxon>Eukaryota</taxon>
        <taxon>Fungi</taxon>
        <taxon>Dikarya</taxon>
        <taxon>Basidiomycota</taxon>
        <taxon>Ustilaginomycotina</taxon>
        <taxon>Exobasidiomycetes</taxon>
        <taxon>Exobasidiales</taxon>
        <taxon>Cryptobasidiaceae</taxon>
        <taxon>Acaromyces</taxon>
    </lineage>
</organism>
<comment type="similarity">
    <text evidence="2 7">Belongs to the cytochrome P450 family.</text>
</comment>
<dbReference type="Proteomes" id="UP000245768">
    <property type="component" value="Unassembled WGS sequence"/>
</dbReference>
<dbReference type="GO" id="GO:0016705">
    <property type="term" value="F:oxidoreductase activity, acting on paired donors, with incorporation or reduction of molecular oxygen"/>
    <property type="evidence" value="ECO:0007669"/>
    <property type="project" value="InterPro"/>
</dbReference>
<feature type="binding site" description="axial binding residue" evidence="6">
    <location>
        <position position="456"/>
    </location>
    <ligand>
        <name>heme</name>
        <dbReference type="ChEBI" id="CHEBI:30413"/>
    </ligand>
    <ligandPart>
        <name>Fe</name>
        <dbReference type="ChEBI" id="CHEBI:18248"/>
    </ligandPart>
</feature>
<dbReference type="PANTHER" id="PTHR24305">
    <property type="entry name" value="CYTOCHROME P450"/>
    <property type="match status" value="1"/>
</dbReference>
<dbReference type="CDD" id="cd11060">
    <property type="entry name" value="CYP57A1-like"/>
    <property type="match status" value="1"/>
</dbReference>
<protein>
    <submittedName>
        <fullName evidence="8">Cytochrome P450</fullName>
    </submittedName>
</protein>
<dbReference type="PANTHER" id="PTHR24305:SF166">
    <property type="entry name" value="CYTOCHROME P450 12A4, MITOCHONDRIAL-RELATED"/>
    <property type="match status" value="1"/>
</dbReference>